<dbReference type="WBParaSite" id="Pan_g22745.t1">
    <property type="protein sequence ID" value="Pan_g22745.t1"/>
    <property type="gene ID" value="Pan_g22745"/>
</dbReference>
<proteinExistence type="predicted"/>
<accession>A0A7E4VNM9</accession>
<keyword evidence="1" id="KW-1185">Reference proteome</keyword>
<reference evidence="2" key="2">
    <citation type="submission" date="2020-10" db="UniProtKB">
        <authorList>
            <consortium name="WormBaseParasite"/>
        </authorList>
    </citation>
    <scope>IDENTIFICATION</scope>
</reference>
<evidence type="ECO:0000313" key="1">
    <source>
        <dbReference type="Proteomes" id="UP000492821"/>
    </source>
</evidence>
<reference evidence="1" key="1">
    <citation type="journal article" date="2013" name="Genetics">
        <title>The draft genome and transcriptome of Panagrellus redivivus are shaped by the harsh demands of a free-living lifestyle.</title>
        <authorList>
            <person name="Srinivasan J."/>
            <person name="Dillman A.R."/>
            <person name="Macchietto M.G."/>
            <person name="Heikkinen L."/>
            <person name="Lakso M."/>
            <person name="Fracchia K.M."/>
            <person name="Antoshechkin I."/>
            <person name="Mortazavi A."/>
            <person name="Wong G."/>
            <person name="Sternberg P.W."/>
        </authorList>
    </citation>
    <scope>NUCLEOTIDE SEQUENCE [LARGE SCALE GENOMIC DNA]</scope>
    <source>
        <strain evidence="1">MT8872</strain>
    </source>
</reference>
<dbReference type="Proteomes" id="UP000492821">
    <property type="component" value="Unassembled WGS sequence"/>
</dbReference>
<organism evidence="1 2">
    <name type="scientific">Panagrellus redivivus</name>
    <name type="common">Microworm</name>
    <dbReference type="NCBI Taxonomy" id="6233"/>
    <lineage>
        <taxon>Eukaryota</taxon>
        <taxon>Metazoa</taxon>
        <taxon>Ecdysozoa</taxon>
        <taxon>Nematoda</taxon>
        <taxon>Chromadorea</taxon>
        <taxon>Rhabditida</taxon>
        <taxon>Tylenchina</taxon>
        <taxon>Panagrolaimomorpha</taxon>
        <taxon>Panagrolaimoidea</taxon>
        <taxon>Panagrolaimidae</taxon>
        <taxon>Panagrellus</taxon>
    </lineage>
</organism>
<name>A0A7E4VNM9_PANRE</name>
<evidence type="ECO:0000313" key="2">
    <source>
        <dbReference type="WBParaSite" id="Pan_g22745.t1"/>
    </source>
</evidence>
<dbReference type="AlphaFoldDB" id="A0A7E4VNM9"/>
<sequence>MDNGERPTGVNDAGNSQCEFAQTYVDIYSKVLSNRRRLVTQARQIRPMILGIRGCRNLNLNLSRDSSKKLVSRGREGRLNIPKSVEVGPSDFDDDLLIASHNEGPD</sequence>
<protein>
    <submittedName>
        <fullName evidence="2">Uncharacterized protein</fullName>
    </submittedName>
</protein>